<dbReference type="SUPFAM" id="SSF54523">
    <property type="entry name" value="Pili subunits"/>
    <property type="match status" value="1"/>
</dbReference>
<reference evidence="2 3" key="1">
    <citation type="submission" date="2020-10" db="EMBL/GenBank/DDBJ databases">
        <title>The genome sequence of Chitinilyticum litopenaei 4Y14.</title>
        <authorList>
            <person name="Liu Y."/>
        </authorList>
    </citation>
    <scope>NUCLEOTIDE SEQUENCE [LARGE SCALE GENOMIC DNA]</scope>
    <source>
        <strain evidence="2 3">4Y14</strain>
    </source>
</reference>
<keyword evidence="1" id="KW-1133">Transmembrane helix</keyword>
<dbReference type="Proteomes" id="UP000604481">
    <property type="component" value="Unassembled WGS sequence"/>
</dbReference>
<dbReference type="InterPro" id="IPR045584">
    <property type="entry name" value="Pilin-like"/>
</dbReference>
<name>A0A8J7K2F2_9NEIS</name>
<sequence length="162" mass="18654">MVRRTTAGKQQGFAYGWVLMLVLVMGVYLAEVGEVWQTRIKRAREAELIRIGDEVRRAVKAYTEQNTGQGTQYPKELADLVKDPRMPVTKRYLRRVYKDPITGEDFQLIPAPGGGFMGVYSKSTEKPLKQDNFPSEYSSFKDKPSYTEWRFAHWPQGNSGRR</sequence>
<feature type="transmembrane region" description="Helical" evidence="1">
    <location>
        <begin position="12"/>
        <end position="30"/>
    </location>
</feature>
<gene>
    <name evidence="2" type="ORF">INR99_13780</name>
</gene>
<organism evidence="2 3">
    <name type="scientific">Chitinilyticum piscinae</name>
    <dbReference type="NCBI Taxonomy" id="2866724"/>
    <lineage>
        <taxon>Bacteria</taxon>
        <taxon>Pseudomonadati</taxon>
        <taxon>Pseudomonadota</taxon>
        <taxon>Betaproteobacteria</taxon>
        <taxon>Neisseriales</taxon>
        <taxon>Chitinibacteraceae</taxon>
        <taxon>Chitinilyticum</taxon>
    </lineage>
</organism>
<evidence type="ECO:0000256" key="1">
    <source>
        <dbReference type="SAM" id="Phobius"/>
    </source>
</evidence>
<protein>
    <submittedName>
        <fullName evidence="2">Type II secretion system protein</fullName>
    </submittedName>
</protein>
<accession>A0A8J7K2F2</accession>
<keyword evidence="1" id="KW-0472">Membrane</keyword>
<dbReference type="AlphaFoldDB" id="A0A8J7K2F2"/>
<dbReference type="EMBL" id="JADFUA010000009">
    <property type="protein sequence ID" value="MBE9610406.1"/>
    <property type="molecule type" value="Genomic_DNA"/>
</dbReference>
<keyword evidence="3" id="KW-1185">Reference proteome</keyword>
<comment type="caution">
    <text evidence="2">The sequence shown here is derived from an EMBL/GenBank/DDBJ whole genome shotgun (WGS) entry which is preliminary data.</text>
</comment>
<evidence type="ECO:0000313" key="2">
    <source>
        <dbReference type="EMBL" id="MBE9610406.1"/>
    </source>
</evidence>
<proteinExistence type="predicted"/>
<evidence type="ECO:0000313" key="3">
    <source>
        <dbReference type="Proteomes" id="UP000604481"/>
    </source>
</evidence>
<keyword evidence="1" id="KW-0812">Transmembrane</keyword>